<dbReference type="Proteomes" id="UP000028123">
    <property type="component" value="Unassembled WGS sequence"/>
</dbReference>
<dbReference type="EMBL" id="JNVM01000008">
    <property type="protein sequence ID" value="KEQ25972.1"/>
    <property type="molecule type" value="Genomic_DNA"/>
</dbReference>
<keyword evidence="3" id="KW-1185">Reference proteome</keyword>
<keyword evidence="1" id="KW-0472">Membrane</keyword>
<sequence length="112" mass="12172">MEIRPSFLWMLLGASLVTLLPRILPLIVLSRIRLPDWGLRWLGHIPIAVMSALLAQELLVSKGAFSPQPVALLSAVPAFAVAYFTRSLLGTVVTGIAATMLFRYLSSLLALS</sequence>
<feature type="transmembrane region" description="Helical" evidence="1">
    <location>
        <begin position="6"/>
        <end position="29"/>
    </location>
</feature>
<dbReference type="eggNOG" id="COG4392">
    <property type="taxonomic scope" value="Bacteria"/>
</dbReference>
<dbReference type="AlphaFoldDB" id="A0A081P5J9"/>
<dbReference type="OrthoDB" id="7870017at2"/>
<dbReference type="InterPro" id="IPR008407">
    <property type="entry name" value="Brnchd-chn_aa_trnsp_AzlD"/>
</dbReference>
<comment type="caution">
    <text evidence="2">The sequence shown here is derived from an EMBL/GenBank/DDBJ whole genome shotgun (WGS) entry which is preliminary data.</text>
</comment>
<proteinExistence type="predicted"/>
<evidence type="ECO:0000313" key="2">
    <source>
        <dbReference type="EMBL" id="KEQ25972.1"/>
    </source>
</evidence>
<organism evidence="2 3">
    <name type="scientific">Paenibacillus tyrfis</name>
    <dbReference type="NCBI Taxonomy" id="1501230"/>
    <lineage>
        <taxon>Bacteria</taxon>
        <taxon>Bacillati</taxon>
        <taxon>Bacillota</taxon>
        <taxon>Bacilli</taxon>
        <taxon>Bacillales</taxon>
        <taxon>Paenibacillaceae</taxon>
        <taxon>Paenibacillus</taxon>
    </lineage>
</organism>
<reference evidence="2 3" key="1">
    <citation type="submission" date="2014-06" db="EMBL/GenBank/DDBJ databases">
        <title>Draft genome sequence of Paenibacillus sp. MSt1.</title>
        <authorList>
            <person name="Aw Y.K."/>
            <person name="Ong K.S."/>
            <person name="Gan H.M."/>
            <person name="Lee S.M."/>
        </authorList>
    </citation>
    <scope>NUCLEOTIDE SEQUENCE [LARGE SCALE GENOMIC DNA]</scope>
    <source>
        <strain evidence="2 3">MSt1</strain>
    </source>
</reference>
<feature type="transmembrane region" description="Helical" evidence="1">
    <location>
        <begin position="80"/>
        <end position="102"/>
    </location>
</feature>
<name>A0A081P5J9_9BACL</name>
<accession>A0A081P5J9</accession>
<gene>
    <name evidence="2" type="ORF">ET33_35880</name>
</gene>
<protein>
    <submittedName>
        <fullName evidence="2">Branched-chain amino acid ABC transporter</fullName>
    </submittedName>
</protein>
<keyword evidence="1" id="KW-0812">Transmembrane</keyword>
<dbReference type="RefSeq" id="WP_036680399.1">
    <property type="nucleotide sequence ID" value="NZ_FYEP01000009.1"/>
</dbReference>
<evidence type="ECO:0000256" key="1">
    <source>
        <dbReference type="SAM" id="Phobius"/>
    </source>
</evidence>
<keyword evidence="1" id="KW-1133">Transmembrane helix</keyword>
<evidence type="ECO:0000313" key="3">
    <source>
        <dbReference type="Proteomes" id="UP000028123"/>
    </source>
</evidence>
<dbReference type="Pfam" id="PF05437">
    <property type="entry name" value="AzlD"/>
    <property type="match status" value="1"/>
</dbReference>